<dbReference type="Proteomes" id="UP000623687">
    <property type="component" value="Unassembled WGS sequence"/>
</dbReference>
<dbReference type="AlphaFoldDB" id="A0A8H6ZRA7"/>
<organism evidence="2 3">
    <name type="scientific">Pleurotus ostreatus</name>
    <name type="common">Oyster mushroom</name>
    <name type="synonym">White-rot fungus</name>
    <dbReference type="NCBI Taxonomy" id="5322"/>
    <lineage>
        <taxon>Eukaryota</taxon>
        <taxon>Fungi</taxon>
        <taxon>Dikarya</taxon>
        <taxon>Basidiomycota</taxon>
        <taxon>Agaricomycotina</taxon>
        <taxon>Agaricomycetes</taxon>
        <taxon>Agaricomycetidae</taxon>
        <taxon>Agaricales</taxon>
        <taxon>Pleurotineae</taxon>
        <taxon>Pleurotaceae</taxon>
        <taxon>Pleurotus</taxon>
    </lineage>
</organism>
<dbReference type="VEuPathDB" id="FungiDB:PC9H_010325"/>
<reference evidence="2" key="1">
    <citation type="submission" date="2019-07" db="EMBL/GenBank/DDBJ databases">
        <authorList>
            <person name="Palmer J.M."/>
        </authorList>
    </citation>
    <scope>NUCLEOTIDE SEQUENCE</scope>
    <source>
        <strain evidence="2">PC9</strain>
    </source>
</reference>
<proteinExistence type="predicted"/>
<name>A0A8H6ZRA7_PLEOS</name>
<feature type="region of interest" description="Disordered" evidence="1">
    <location>
        <begin position="75"/>
        <end position="106"/>
    </location>
</feature>
<sequence length="304" mass="33267">MWNGATRWILFEAFWAAGNPNDINVKSSLNIDGADIRRNIKIPKWFKYYSSRLQSNMEKLQDDSTSGERAFDFAPGVMQQGPGLDSDRLPHLSTSPPPPTSLPRYPLKLRPLGRVLTRLIGSLSTHIHGEALNASSGHVGPQPADSAHPGGHGKRDAISCSRRPLKRLSHSPLFALPAGAAVVPNHHEVGRSYLGEFFTLYPVLGLVLTRLWLHNMGPPLANRPLANRPPQRRDTASWCPSGGGSISHAYRLAASRGPLIEILPPETPQERVSYLRHGHTVPLRIACGSIPSASKYFPISPPPL</sequence>
<dbReference type="GeneID" id="59380143"/>
<dbReference type="EMBL" id="JACETU010000007">
    <property type="protein sequence ID" value="KAF7425014.1"/>
    <property type="molecule type" value="Genomic_DNA"/>
</dbReference>
<evidence type="ECO:0000313" key="2">
    <source>
        <dbReference type="EMBL" id="KAF7425014.1"/>
    </source>
</evidence>
<feature type="region of interest" description="Disordered" evidence="1">
    <location>
        <begin position="132"/>
        <end position="158"/>
    </location>
</feature>
<evidence type="ECO:0000313" key="3">
    <source>
        <dbReference type="Proteomes" id="UP000623687"/>
    </source>
</evidence>
<gene>
    <name evidence="2" type="ORF">PC9H_010325</name>
</gene>
<accession>A0A8H6ZRA7</accession>
<evidence type="ECO:0000256" key="1">
    <source>
        <dbReference type="SAM" id="MobiDB-lite"/>
    </source>
</evidence>
<keyword evidence="3" id="KW-1185">Reference proteome</keyword>
<protein>
    <submittedName>
        <fullName evidence="2">Uncharacterized protein</fullName>
    </submittedName>
</protein>
<dbReference type="RefSeq" id="XP_036629208.1">
    <property type="nucleotide sequence ID" value="XM_036779819.1"/>
</dbReference>
<comment type="caution">
    <text evidence="2">The sequence shown here is derived from an EMBL/GenBank/DDBJ whole genome shotgun (WGS) entry which is preliminary data.</text>
</comment>